<dbReference type="Pfam" id="PF00672">
    <property type="entry name" value="HAMP"/>
    <property type="match status" value="1"/>
</dbReference>
<dbReference type="InterPro" id="IPR003660">
    <property type="entry name" value="HAMP_dom"/>
</dbReference>
<keyword evidence="3 8" id="KW-1133">Transmembrane helix</keyword>
<evidence type="ECO:0000256" key="7">
    <source>
        <dbReference type="PROSITE-ProRule" id="PRU00284"/>
    </source>
</evidence>
<comment type="subcellular location">
    <subcellularLocation>
        <location evidence="1">Membrane</location>
        <topology evidence="1">Multi-pass membrane protein</topology>
    </subcellularLocation>
</comment>
<evidence type="ECO:0000256" key="1">
    <source>
        <dbReference type="ARBA" id="ARBA00004141"/>
    </source>
</evidence>
<evidence type="ECO:0000259" key="10">
    <source>
        <dbReference type="PROSITE" id="PS50885"/>
    </source>
</evidence>
<dbReference type="SUPFAM" id="SSF58104">
    <property type="entry name" value="Methyl-accepting chemotaxis protein (MCP) signaling domain"/>
    <property type="match status" value="1"/>
</dbReference>
<dbReference type="CDD" id="cd11386">
    <property type="entry name" value="MCP_signal"/>
    <property type="match status" value="1"/>
</dbReference>
<name>E8M5V8_PHOS4</name>
<dbReference type="AlphaFoldDB" id="E8M5V8"/>
<dbReference type="GO" id="GO:0016020">
    <property type="term" value="C:membrane"/>
    <property type="evidence" value="ECO:0007669"/>
    <property type="project" value="UniProtKB-SubCell"/>
</dbReference>
<dbReference type="PANTHER" id="PTHR32089:SF119">
    <property type="entry name" value="METHYL-ACCEPTING CHEMOTAXIS PROTEIN CTPL"/>
    <property type="match status" value="1"/>
</dbReference>
<comment type="similarity">
    <text evidence="6">Belongs to the methyl-accepting chemotaxis (MCP) protein family.</text>
</comment>
<dbReference type="Proteomes" id="UP000006228">
    <property type="component" value="Unassembled WGS sequence"/>
</dbReference>
<dbReference type="OrthoDB" id="2489132at2"/>
<keyword evidence="4 8" id="KW-0472">Membrane</keyword>
<feature type="transmembrane region" description="Helical" evidence="8">
    <location>
        <begin position="12"/>
        <end position="32"/>
    </location>
</feature>
<dbReference type="GO" id="GO:0006935">
    <property type="term" value="P:chemotaxis"/>
    <property type="evidence" value="ECO:0007669"/>
    <property type="project" value="UniProtKB-ARBA"/>
</dbReference>
<dbReference type="GO" id="GO:0007165">
    <property type="term" value="P:signal transduction"/>
    <property type="evidence" value="ECO:0007669"/>
    <property type="project" value="UniProtKB-KW"/>
</dbReference>
<dbReference type="PROSITE" id="PS50885">
    <property type="entry name" value="HAMP"/>
    <property type="match status" value="1"/>
</dbReference>
<dbReference type="Pfam" id="PF00015">
    <property type="entry name" value="MCPsignal"/>
    <property type="match status" value="1"/>
</dbReference>
<dbReference type="PANTHER" id="PTHR32089">
    <property type="entry name" value="METHYL-ACCEPTING CHEMOTAXIS PROTEIN MCPB"/>
    <property type="match status" value="1"/>
</dbReference>
<proteinExistence type="inferred from homology"/>
<evidence type="ECO:0000256" key="3">
    <source>
        <dbReference type="ARBA" id="ARBA00022989"/>
    </source>
</evidence>
<reference evidence="11 12" key="1">
    <citation type="journal article" date="2012" name="Int. J. Syst. Evol. Microbiol.">
        <title>Vibrio caribbeanicus sp. nov., isolated from the marine sponge Scleritoderma cyanea.</title>
        <authorList>
            <person name="Hoffmann M."/>
            <person name="Monday S.R."/>
            <person name="Allard M.W."/>
            <person name="Strain E.A."/>
            <person name="Whittaker P."/>
            <person name="Naum M."/>
            <person name="McCarthy P.J."/>
            <person name="Lopez J.V."/>
            <person name="Fischer M."/>
            <person name="Brown E.W."/>
        </authorList>
    </citation>
    <scope>NUCLEOTIDE SEQUENCE [LARGE SCALE GENOMIC DNA]</scope>
    <source>
        <strain evidence="12">DSMZ 21326</strain>
    </source>
</reference>
<feature type="domain" description="Methyl-accepting transducer" evidence="9">
    <location>
        <begin position="273"/>
        <end position="509"/>
    </location>
</feature>
<evidence type="ECO:0000256" key="8">
    <source>
        <dbReference type="SAM" id="Phobius"/>
    </source>
</evidence>
<comment type="caution">
    <text evidence="11">The sequence shown here is derived from an EMBL/GenBank/DDBJ whole genome shotgun (WGS) entry which is preliminary data.</text>
</comment>
<accession>E8M5V8</accession>
<evidence type="ECO:0000313" key="12">
    <source>
        <dbReference type="Proteomes" id="UP000006228"/>
    </source>
</evidence>
<dbReference type="CDD" id="cd06225">
    <property type="entry name" value="HAMP"/>
    <property type="match status" value="1"/>
</dbReference>
<keyword evidence="2 8" id="KW-0812">Transmembrane</keyword>
<dbReference type="PROSITE" id="PS50111">
    <property type="entry name" value="CHEMOTAXIS_TRANSDUC_2"/>
    <property type="match status" value="1"/>
</dbReference>
<dbReference type="EMBL" id="AEVT01000058">
    <property type="protein sequence ID" value="EGA70408.1"/>
    <property type="molecule type" value="Genomic_DNA"/>
</dbReference>
<dbReference type="Gene3D" id="6.10.340.10">
    <property type="match status" value="1"/>
</dbReference>
<evidence type="ECO:0000256" key="2">
    <source>
        <dbReference type="ARBA" id="ARBA00022692"/>
    </source>
</evidence>
<dbReference type="FunFam" id="1.10.287.950:FF:000001">
    <property type="entry name" value="Methyl-accepting chemotaxis sensory transducer"/>
    <property type="match status" value="1"/>
</dbReference>
<evidence type="ECO:0000313" key="11">
    <source>
        <dbReference type="EMBL" id="EGA70408.1"/>
    </source>
</evidence>
<evidence type="ECO:0000256" key="5">
    <source>
        <dbReference type="ARBA" id="ARBA00023224"/>
    </source>
</evidence>
<organism evidence="11 12">
    <name type="scientific">Vibrio sinaloensis DSM 21326</name>
    <dbReference type="NCBI Taxonomy" id="945550"/>
    <lineage>
        <taxon>Bacteria</taxon>
        <taxon>Pseudomonadati</taxon>
        <taxon>Pseudomonadota</taxon>
        <taxon>Gammaproteobacteria</taxon>
        <taxon>Vibrionales</taxon>
        <taxon>Vibrionaceae</taxon>
        <taxon>Vibrio</taxon>
        <taxon>Vibrio oreintalis group</taxon>
    </lineage>
</organism>
<dbReference type="SMART" id="SM00304">
    <property type="entry name" value="HAMP"/>
    <property type="match status" value="1"/>
</dbReference>
<dbReference type="InterPro" id="IPR004089">
    <property type="entry name" value="MCPsignal_dom"/>
</dbReference>
<dbReference type="eggNOG" id="COG0840">
    <property type="taxonomic scope" value="Bacteria"/>
</dbReference>
<keyword evidence="5 7" id="KW-0807">Transducer</keyword>
<evidence type="ECO:0000256" key="4">
    <source>
        <dbReference type="ARBA" id="ARBA00023136"/>
    </source>
</evidence>
<dbReference type="RefSeq" id="WP_008076286.1">
    <property type="nucleotide sequence ID" value="NZ_AEVT01000058.1"/>
</dbReference>
<feature type="domain" description="HAMP" evidence="10">
    <location>
        <begin position="214"/>
        <end position="268"/>
    </location>
</feature>
<dbReference type="Gene3D" id="1.10.287.950">
    <property type="entry name" value="Methyl-accepting chemotaxis protein"/>
    <property type="match status" value="1"/>
</dbReference>
<evidence type="ECO:0000259" key="9">
    <source>
        <dbReference type="PROSITE" id="PS50111"/>
    </source>
</evidence>
<dbReference type="SMART" id="SM00283">
    <property type="entry name" value="MA"/>
    <property type="match status" value="1"/>
</dbReference>
<gene>
    <name evidence="11" type="ORF">VISI1226_00045</name>
</gene>
<evidence type="ECO:0000256" key="6">
    <source>
        <dbReference type="ARBA" id="ARBA00029447"/>
    </source>
</evidence>
<dbReference type="GeneID" id="95568987"/>
<protein>
    <submittedName>
        <fullName evidence="11">Methyl-accepting chemotaxis protein</fullName>
    </submittedName>
</protein>
<sequence>MFSNLSVKKKIIIPVSIIILLFSSSSIINILASRNQTQISQTIQQHYLPSLFTIEDAYRDLYQATSAVQALVLASSSDEIEQHMFEYKDNAYKALPRMKSTSELVRRGLLPLHVQSDIDELIDLAEVWLASYEAFIILPPNEWQAHYEQNKHMFDRQFVDVRAQLNVVKDIIDNVQLKARAQNEAAITQAETTLTIGTVLVLLFSIISCRFLISSIVNPIENITKAMDEIASGDGDLSKRISTDSEDEIGRLGTAFNQFANKIQVTIEQVMATTSHVRQEMGQLAGVAQSISQATNQQQQESELVATAVNQMQMTSLSVKDNANDAAATSAQADQEVHSASLVIGSTVESIKQLASDVDNASKVIHTLDKDVADIASILDVICGIAEQTNLLALNAAIEAARAGEQGRGFAVVADEVRSLASRTQQSTGQIQSMIERLQAGAEEAVRVMRESKISSEETIDNAQSASQSLQTILSAIGQINAMNTNIAAAAEQQSTVSEEVNENIQKIAENSVIMVDTVESAERSLTSLAEQCSTLDQLVSQFKC</sequence>